<evidence type="ECO:0000256" key="1">
    <source>
        <dbReference type="SAM" id="MobiDB-lite"/>
    </source>
</evidence>
<organism evidence="2">
    <name type="scientific">Anguilla anguilla</name>
    <name type="common">European freshwater eel</name>
    <name type="synonym">Muraena anguilla</name>
    <dbReference type="NCBI Taxonomy" id="7936"/>
    <lineage>
        <taxon>Eukaryota</taxon>
        <taxon>Metazoa</taxon>
        <taxon>Chordata</taxon>
        <taxon>Craniata</taxon>
        <taxon>Vertebrata</taxon>
        <taxon>Euteleostomi</taxon>
        <taxon>Actinopterygii</taxon>
        <taxon>Neopterygii</taxon>
        <taxon>Teleostei</taxon>
        <taxon>Anguilliformes</taxon>
        <taxon>Anguillidae</taxon>
        <taxon>Anguilla</taxon>
    </lineage>
</organism>
<protein>
    <submittedName>
        <fullName evidence="2">Uncharacterized protein</fullName>
    </submittedName>
</protein>
<dbReference type="EMBL" id="GBXM01087080">
    <property type="protein sequence ID" value="JAH21497.1"/>
    <property type="molecule type" value="Transcribed_RNA"/>
</dbReference>
<sequence>MHFFKPPGEQCHRPLAGSHSSGVILEEYGEEKQHSKTSAGSITSPYPRKYFSGDLKQPYKSLLNGEL</sequence>
<name>A0A0E9QYD8_ANGAN</name>
<reference evidence="2" key="1">
    <citation type="submission" date="2014-11" db="EMBL/GenBank/DDBJ databases">
        <authorList>
            <person name="Amaro Gonzalez C."/>
        </authorList>
    </citation>
    <scope>NUCLEOTIDE SEQUENCE</scope>
</reference>
<feature type="region of interest" description="Disordered" evidence="1">
    <location>
        <begin position="1"/>
        <end position="47"/>
    </location>
</feature>
<accession>A0A0E9QYD8</accession>
<reference evidence="2" key="2">
    <citation type="journal article" date="2015" name="Fish Shellfish Immunol.">
        <title>Early steps in the European eel (Anguilla anguilla)-Vibrio vulnificus interaction in the gills: Role of the RtxA13 toxin.</title>
        <authorList>
            <person name="Callol A."/>
            <person name="Pajuelo D."/>
            <person name="Ebbesson L."/>
            <person name="Teles M."/>
            <person name="MacKenzie S."/>
            <person name="Amaro C."/>
        </authorList>
    </citation>
    <scope>NUCLEOTIDE SEQUENCE</scope>
</reference>
<proteinExistence type="predicted"/>
<dbReference type="AlphaFoldDB" id="A0A0E9QYD8"/>
<evidence type="ECO:0000313" key="2">
    <source>
        <dbReference type="EMBL" id="JAH21497.1"/>
    </source>
</evidence>